<evidence type="ECO:0000259" key="2">
    <source>
        <dbReference type="PROSITE" id="PS50280"/>
    </source>
</evidence>
<accession>A0A6A5TT54</accession>
<evidence type="ECO:0000313" key="3">
    <source>
        <dbReference type="EMBL" id="KAF1954919.1"/>
    </source>
</evidence>
<evidence type="ECO:0000256" key="1">
    <source>
        <dbReference type="SAM" id="MobiDB-lite"/>
    </source>
</evidence>
<dbReference type="EMBL" id="ML976996">
    <property type="protein sequence ID" value="KAF1954919.1"/>
    <property type="molecule type" value="Genomic_DNA"/>
</dbReference>
<feature type="region of interest" description="Disordered" evidence="1">
    <location>
        <begin position="1"/>
        <end position="26"/>
    </location>
</feature>
<dbReference type="Gene3D" id="2.170.270.10">
    <property type="entry name" value="SET domain"/>
    <property type="match status" value="1"/>
</dbReference>
<feature type="domain" description="SET" evidence="2">
    <location>
        <begin position="1"/>
        <end position="93"/>
    </location>
</feature>
<dbReference type="Pfam" id="PF00856">
    <property type="entry name" value="SET"/>
    <property type="match status" value="1"/>
</dbReference>
<dbReference type="CDD" id="cd20071">
    <property type="entry name" value="SET_SMYD"/>
    <property type="match status" value="1"/>
</dbReference>
<dbReference type="OrthoDB" id="438641at2759"/>
<protein>
    <recommendedName>
        <fullName evidence="2">SET domain-containing protein</fullName>
    </recommendedName>
</protein>
<feature type="compositionally biased region" description="Acidic residues" evidence="1">
    <location>
        <begin position="17"/>
        <end position="26"/>
    </location>
</feature>
<dbReference type="PANTHER" id="PTHR47332:SF2">
    <property type="entry name" value="SET-6"/>
    <property type="match status" value="1"/>
</dbReference>
<evidence type="ECO:0000313" key="4">
    <source>
        <dbReference type="Proteomes" id="UP000800035"/>
    </source>
</evidence>
<proteinExistence type="predicted"/>
<organism evidence="3 4">
    <name type="scientific">Byssothecium circinans</name>
    <dbReference type="NCBI Taxonomy" id="147558"/>
    <lineage>
        <taxon>Eukaryota</taxon>
        <taxon>Fungi</taxon>
        <taxon>Dikarya</taxon>
        <taxon>Ascomycota</taxon>
        <taxon>Pezizomycotina</taxon>
        <taxon>Dothideomycetes</taxon>
        <taxon>Pleosporomycetidae</taxon>
        <taxon>Pleosporales</taxon>
        <taxon>Massarineae</taxon>
        <taxon>Massarinaceae</taxon>
        <taxon>Byssothecium</taxon>
    </lineage>
</organism>
<sequence length="269" mass="30072">MELKKKKREDVGKSEEERGEEEEGRLEEDVMLTNAFGSEIAGTKCRALYPLISRINHHCNPNAFVLFSRAGISMAVKASRDIEEGEELSISYITHGQPSPHRHRALSRWGFTCTCSLCTLPAAQKTASDMRRTLIAQSTDKITDLWESGKPMDAIVLAEESIEMIRDEGLVHLLPDEYALVAKLWLLVARAKEGRVREGKGKGEGGKGKGGVAEREREEAERWARLSWEMLGGMGFLGYEWEESLGFEMEAFLELVGEGMREVVTAPKV</sequence>
<dbReference type="InterPro" id="IPR046341">
    <property type="entry name" value="SET_dom_sf"/>
</dbReference>
<keyword evidence="4" id="KW-1185">Reference proteome</keyword>
<reference evidence="3" key="1">
    <citation type="journal article" date="2020" name="Stud. Mycol.">
        <title>101 Dothideomycetes genomes: a test case for predicting lifestyles and emergence of pathogens.</title>
        <authorList>
            <person name="Haridas S."/>
            <person name="Albert R."/>
            <person name="Binder M."/>
            <person name="Bloem J."/>
            <person name="Labutti K."/>
            <person name="Salamov A."/>
            <person name="Andreopoulos B."/>
            <person name="Baker S."/>
            <person name="Barry K."/>
            <person name="Bills G."/>
            <person name="Bluhm B."/>
            <person name="Cannon C."/>
            <person name="Castanera R."/>
            <person name="Culley D."/>
            <person name="Daum C."/>
            <person name="Ezra D."/>
            <person name="Gonzalez J."/>
            <person name="Henrissat B."/>
            <person name="Kuo A."/>
            <person name="Liang C."/>
            <person name="Lipzen A."/>
            <person name="Lutzoni F."/>
            <person name="Magnuson J."/>
            <person name="Mondo S."/>
            <person name="Nolan M."/>
            <person name="Ohm R."/>
            <person name="Pangilinan J."/>
            <person name="Park H.-J."/>
            <person name="Ramirez L."/>
            <person name="Alfaro M."/>
            <person name="Sun H."/>
            <person name="Tritt A."/>
            <person name="Yoshinaga Y."/>
            <person name="Zwiers L.-H."/>
            <person name="Turgeon B."/>
            <person name="Goodwin S."/>
            <person name="Spatafora J."/>
            <person name="Crous P."/>
            <person name="Grigoriev I."/>
        </authorList>
    </citation>
    <scope>NUCLEOTIDE SEQUENCE</scope>
    <source>
        <strain evidence="3">CBS 675.92</strain>
    </source>
</reference>
<dbReference type="PROSITE" id="PS50280">
    <property type="entry name" value="SET"/>
    <property type="match status" value="1"/>
</dbReference>
<dbReference type="InterPro" id="IPR053185">
    <property type="entry name" value="SET_domain_protein"/>
</dbReference>
<feature type="region of interest" description="Disordered" evidence="1">
    <location>
        <begin position="197"/>
        <end position="216"/>
    </location>
</feature>
<dbReference type="InterPro" id="IPR001214">
    <property type="entry name" value="SET_dom"/>
</dbReference>
<dbReference type="AlphaFoldDB" id="A0A6A5TT54"/>
<dbReference type="Proteomes" id="UP000800035">
    <property type="component" value="Unassembled WGS sequence"/>
</dbReference>
<dbReference type="PANTHER" id="PTHR47332">
    <property type="entry name" value="SET DOMAIN-CONTAINING PROTEIN 5"/>
    <property type="match status" value="1"/>
</dbReference>
<name>A0A6A5TT54_9PLEO</name>
<gene>
    <name evidence="3" type="ORF">CC80DRAFT_474957</name>
</gene>
<dbReference type="SUPFAM" id="SSF82199">
    <property type="entry name" value="SET domain"/>
    <property type="match status" value="1"/>
</dbReference>
<feature type="compositionally biased region" description="Basic and acidic residues" evidence="1">
    <location>
        <begin position="1"/>
        <end position="16"/>
    </location>
</feature>